<dbReference type="Pfam" id="PF00528">
    <property type="entry name" value="BPD_transp_1"/>
    <property type="match status" value="1"/>
</dbReference>
<proteinExistence type="inferred from homology"/>
<dbReference type="SUPFAM" id="SSF161098">
    <property type="entry name" value="MetI-like"/>
    <property type="match status" value="1"/>
</dbReference>
<dbReference type="PANTHER" id="PTHR43227:SF11">
    <property type="entry name" value="BLL4140 PROTEIN"/>
    <property type="match status" value="1"/>
</dbReference>
<evidence type="ECO:0000259" key="8">
    <source>
        <dbReference type="PROSITE" id="PS50928"/>
    </source>
</evidence>
<keyword evidence="10" id="KW-1185">Reference proteome</keyword>
<gene>
    <name evidence="9" type="ORF">D7M11_08805</name>
</gene>
<dbReference type="AlphaFoldDB" id="A0A3B0CLE4"/>
<evidence type="ECO:0000313" key="9">
    <source>
        <dbReference type="EMBL" id="RKN85177.1"/>
    </source>
</evidence>
<comment type="caution">
    <text evidence="9">The sequence shown here is derived from an EMBL/GenBank/DDBJ whole genome shotgun (WGS) entry which is preliminary data.</text>
</comment>
<dbReference type="Gene3D" id="1.10.3720.10">
    <property type="entry name" value="MetI-like"/>
    <property type="match status" value="1"/>
</dbReference>
<feature type="transmembrane region" description="Helical" evidence="7">
    <location>
        <begin position="136"/>
        <end position="161"/>
    </location>
</feature>
<keyword evidence="6 7" id="KW-0472">Membrane</keyword>
<name>A0A3B0CLE4_9BACL</name>
<organism evidence="9 10">
    <name type="scientific">Paenibacillus ginsengarvi</name>
    <dbReference type="NCBI Taxonomy" id="400777"/>
    <lineage>
        <taxon>Bacteria</taxon>
        <taxon>Bacillati</taxon>
        <taxon>Bacillota</taxon>
        <taxon>Bacilli</taxon>
        <taxon>Bacillales</taxon>
        <taxon>Paenibacillaceae</taxon>
        <taxon>Paenibacillus</taxon>
    </lineage>
</organism>
<feature type="transmembrane region" description="Helical" evidence="7">
    <location>
        <begin position="29"/>
        <end position="48"/>
    </location>
</feature>
<dbReference type="Proteomes" id="UP000282311">
    <property type="component" value="Unassembled WGS sequence"/>
</dbReference>
<evidence type="ECO:0000256" key="6">
    <source>
        <dbReference type="ARBA" id="ARBA00023136"/>
    </source>
</evidence>
<dbReference type="InterPro" id="IPR035906">
    <property type="entry name" value="MetI-like_sf"/>
</dbReference>
<sequence>MAVKTERAAPELSKQTGRRRGWKSIRKNWELYLFVLPTMAYFIIFHYFPMYGVQIAFRDYTPSLGIWGSPWVGLEHLKRFFDSYYFWTLIKNTLGISLYELVVGFPVPILLALALNELRDGAFKKWVQTVTYAPHFISVVVMAGMIIAFTSPGSGLINLAIKAFGGEPVPFLTEPGWFKSVFVLSGVWQSMGWGTIIYLAALAGVDPQQHEAAMIDGATRFQRVWHINLPSIVPTMVILLILNVGSFMSVGFEKVFLLQNPLNLESSDVISTYVYRSGLVQGQFSFSAAIGLFNSVINFILLLTVNRIAKRLNETSLW</sequence>
<dbReference type="GO" id="GO:0005886">
    <property type="term" value="C:plasma membrane"/>
    <property type="evidence" value="ECO:0007669"/>
    <property type="project" value="UniProtKB-SubCell"/>
</dbReference>
<evidence type="ECO:0000256" key="4">
    <source>
        <dbReference type="ARBA" id="ARBA00022692"/>
    </source>
</evidence>
<keyword evidence="2 7" id="KW-0813">Transport</keyword>
<dbReference type="PANTHER" id="PTHR43227">
    <property type="entry name" value="BLL4140 PROTEIN"/>
    <property type="match status" value="1"/>
</dbReference>
<feature type="transmembrane region" description="Helical" evidence="7">
    <location>
        <begin position="96"/>
        <end position="115"/>
    </location>
</feature>
<dbReference type="InterPro" id="IPR050809">
    <property type="entry name" value="UgpAE/MalFG_permease"/>
</dbReference>
<feature type="transmembrane region" description="Helical" evidence="7">
    <location>
        <begin position="225"/>
        <end position="248"/>
    </location>
</feature>
<dbReference type="PROSITE" id="PS50928">
    <property type="entry name" value="ABC_TM1"/>
    <property type="match status" value="1"/>
</dbReference>
<evidence type="ECO:0000313" key="10">
    <source>
        <dbReference type="Proteomes" id="UP000282311"/>
    </source>
</evidence>
<keyword evidence="4 7" id="KW-0812">Transmembrane</keyword>
<dbReference type="InterPro" id="IPR000515">
    <property type="entry name" value="MetI-like"/>
</dbReference>
<feature type="transmembrane region" description="Helical" evidence="7">
    <location>
        <begin position="284"/>
        <end position="305"/>
    </location>
</feature>
<evidence type="ECO:0000256" key="7">
    <source>
        <dbReference type="RuleBase" id="RU363032"/>
    </source>
</evidence>
<reference evidence="9 10" key="1">
    <citation type="journal article" date="2007" name="Int. J. Syst. Evol. Microbiol.">
        <title>Paenibacillus ginsengarvi sp. nov., isolated from soil from ginseng cultivation.</title>
        <authorList>
            <person name="Yoon M.H."/>
            <person name="Ten L.N."/>
            <person name="Im W.T."/>
        </authorList>
    </citation>
    <scope>NUCLEOTIDE SEQUENCE [LARGE SCALE GENOMIC DNA]</scope>
    <source>
        <strain evidence="9 10">KCTC 13059</strain>
    </source>
</reference>
<evidence type="ECO:0000256" key="5">
    <source>
        <dbReference type="ARBA" id="ARBA00022989"/>
    </source>
</evidence>
<dbReference type="OrthoDB" id="9785836at2"/>
<comment type="similarity">
    <text evidence="7">Belongs to the binding-protein-dependent transport system permease family.</text>
</comment>
<protein>
    <submittedName>
        <fullName evidence="9">Sugar ABC transporter permease</fullName>
    </submittedName>
</protein>
<dbReference type="GO" id="GO:0055085">
    <property type="term" value="P:transmembrane transport"/>
    <property type="evidence" value="ECO:0007669"/>
    <property type="project" value="InterPro"/>
</dbReference>
<comment type="subcellular location">
    <subcellularLocation>
        <location evidence="1 7">Cell membrane</location>
        <topology evidence="1 7">Multi-pass membrane protein</topology>
    </subcellularLocation>
</comment>
<feature type="transmembrane region" description="Helical" evidence="7">
    <location>
        <begin position="181"/>
        <end position="205"/>
    </location>
</feature>
<feature type="domain" description="ABC transmembrane type-1" evidence="8">
    <location>
        <begin position="90"/>
        <end position="305"/>
    </location>
</feature>
<evidence type="ECO:0000256" key="1">
    <source>
        <dbReference type="ARBA" id="ARBA00004651"/>
    </source>
</evidence>
<keyword evidence="5 7" id="KW-1133">Transmembrane helix</keyword>
<evidence type="ECO:0000256" key="2">
    <source>
        <dbReference type="ARBA" id="ARBA00022448"/>
    </source>
</evidence>
<dbReference type="CDD" id="cd06261">
    <property type="entry name" value="TM_PBP2"/>
    <property type="match status" value="1"/>
</dbReference>
<evidence type="ECO:0000256" key="3">
    <source>
        <dbReference type="ARBA" id="ARBA00022475"/>
    </source>
</evidence>
<dbReference type="EMBL" id="RBAH01000005">
    <property type="protein sequence ID" value="RKN85177.1"/>
    <property type="molecule type" value="Genomic_DNA"/>
</dbReference>
<accession>A0A3B0CLE4</accession>
<keyword evidence="3" id="KW-1003">Cell membrane</keyword>
<dbReference type="RefSeq" id="WP_120746829.1">
    <property type="nucleotide sequence ID" value="NZ_RBAH01000005.1"/>
</dbReference>